<organism evidence="1 2">
    <name type="scientific">Oryza meyeriana var. granulata</name>
    <dbReference type="NCBI Taxonomy" id="110450"/>
    <lineage>
        <taxon>Eukaryota</taxon>
        <taxon>Viridiplantae</taxon>
        <taxon>Streptophyta</taxon>
        <taxon>Embryophyta</taxon>
        <taxon>Tracheophyta</taxon>
        <taxon>Spermatophyta</taxon>
        <taxon>Magnoliopsida</taxon>
        <taxon>Liliopsida</taxon>
        <taxon>Poales</taxon>
        <taxon>Poaceae</taxon>
        <taxon>BOP clade</taxon>
        <taxon>Oryzoideae</taxon>
        <taxon>Oryzeae</taxon>
        <taxon>Oryzinae</taxon>
        <taxon>Oryza</taxon>
        <taxon>Oryza meyeriana</taxon>
    </lineage>
</organism>
<name>A0A6G1BXE2_9ORYZ</name>
<dbReference type="EMBL" id="SPHZ02000011">
    <property type="protein sequence ID" value="KAF0892808.1"/>
    <property type="molecule type" value="Genomic_DNA"/>
</dbReference>
<dbReference type="AlphaFoldDB" id="A0A6G1BXE2"/>
<evidence type="ECO:0000313" key="2">
    <source>
        <dbReference type="Proteomes" id="UP000479710"/>
    </source>
</evidence>
<keyword evidence="2" id="KW-1185">Reference proteome</keyword>
<proteinExistence type="predicted"/>
<sequence>MMLAMKTSKNSVVDFITGVNRVRPLNKSGGHHRGWGGGRSDLTAMVMLLLLLSTPVKSIDGANDDDHAAYVDIMCYLDT</sequence>
<reference evidence="1 2" key="1">
    <citation type="submission" date="2019-11" db="EMBL/GenBank/DDBJ databases">
        <title>Whole genome sequence of Oryza granulata.</title>
        <authorList>
            <person name="Li W."/>
        </authorList>
    </citation>
    <scope>NUCLEOTIDE SEQUENCE [LARGE SCALE GENOMIC DNA]</scope>
    <source>
        <strain evidence="2">cv. Menghai</strain>
        <tissue evidence="1">Leaf</tissue>
    </source>
</reference>
<evidence type="ECO:0000313" key="1">
    <source>
        <dbReference type="EMBL" id="KAF0892808.1"/>
    </source>
</evidence>
<accession>A0A6G1BXE2</accession>
<gene>
    <name evidence="1" type="ORF">E2562_017764</name>
</gene>
<protein>
    <submittedName>
        <fullName evidence="1">Uncharacterized protein</fullName>
    </submittedName>
</protein>
<dbReference type="Proteomes" id="UP000479710">
    <property type="component" value="Unassembled WGS sequence"/>
</dbReference>
<comment type="caution">
    <text evidence="1">The sequence shown here is derived from an EMBL/GenBank/DDBJ whole genome shotgun (WGS) entry which is preliminary data.</text>
</comment>